<evidence type="ECO:0000256" key="6">
    <source>
        <dbReference type="ARBA" id="ARBA00022701"/>
    </source>
</evidence>
<dbReference type="PANTHER" id="PTHR21500">
    <property type="entry name" value="TUBULIN-SPECIFIC CHAPERONE A"/>
    <property type="match status" value="1"/>
</dbReference>
<evidence type="ECO:0000256" key="5">
    <source>
        <dbReference type="ARBA" id="ARBA00022490"/>
    </source>
</evidence>
<name>A0A914XCE2_9BILA</name>
<dbReference type="InterPro" id="IPR004226">
    <property type="entry name" value="TBCA"/>
</dbReference>
<evidence type="ECO:0000256" key="2">
    <source>
        <dbReference type="ARBA" id="ARBA00004245"/>
    </source>
</evidence>
<comment type="subcellular location">
    <subcellularLocation>
        <location evidence="2 10">Cytoplasm</location>
        <location evidence="2 10">Cytoskeleton</location>
    </subcellularLocation>
</comment>
<dbReference type="GO" id="GO:0007021">
    <property type="term" value="P:tubulin complex assembly"/>
    <property type="evidence" value="ECO:0007669"/>
    <property type="project" value="UniProtKB-UniRule"/>
</dbReference>
<evidence type="ECO:0000256" key="11">
    <source>
        <dbReference type="SAM" id="Coils"/>
    </source>
</evidence>
<keyword evidence="12" id="KW-1185">Reference proteome</keyword>
<comment type="function">
    <text evidence="1">Tubulin-folding protein; involved in the early step of the tubulin folding pathway.</text>
</comment>
<keyword evidence="8 10" id="KW-0206">Cytoskeleton</keyword>
<proteinExistence type="inferred from homology"/>
<organism evidence="12 13">
    <name type="scientific">Plectus sambesii</name>
    <dbReference type="NCBI Taxonomy" id="2011161"/>
    <lineage>
        <taxon>Eukaryota</taxon>
        <taxon>Metazoa</taxon>
        <taxon>Ecdysozoa</taxon>
        <taxon>Nematoda</taxon>
        <taxon>Chromadorea</taxon>
        <taxon>Plectida</taxon>
        <taxon>Plectina</taxon>
        <taxon>Plectoidea</taxon>
        <taxon>Plectidae</taxon>
        <taxon>Plectus</taxon>
    </lineage>
</organism>
<evidence type="ECO:0000256" key="3">
    <source>
        <dbReference type="ARBA" id="ARBA00006806"/>
    </source>
</evidence>
<dbReference type="SUPFAM" id="SSF46988">
    <property type="entry name" value="Tubulin chaperone cofactor A"/>
    <property type="match status" value="1"/>
</dbReference>
<evidence type="ECO:0000256" key="10">
    <source>
        <dbReference type="RuleBase" id="RU364030"/>
    </source>
</evidence>
<keyword evidence="7 10" id="KW-0143">Chaperone</keyword>
<dbReference type="Pfam" id="PF02970">
    <property type="entry name" value="TBCA"/>
    <property type="match status" value="1"/>
</dbReference>
<comment type="similarity">
    <text evidence="3 10">Belongs to the TBCA family.</text>
</comment>
<sequence length="111" mass="12664">MADPRVKELKIKTGVVKRLVKERESYEKEAEQHATKVEKMKAEGGDEYVIRKAVEVLQETRQMVPDCTRRLQQAVDDLSRLTESSEKDLAETEEFQTARTQLTTAQAALKA</sequence>
<dbReference type="AlphaFoldDB" id="A0A914XCE2"/>
<dbReference type="WBParaSite" id="PSAMB.scaffold73size86561.g1535.t1">
    <property type="protein sequence ID" value="PSAMB.scaffold73size86561.g1535.t1"/>
    <property type="gene ID" value="PSAMB.scaffold73size86561.g1535"/>
</dbReference>
<comment type="subunit">
    <text evidence="9 10">Supercomplex made of cofactors A to E. Cofactors A and D function by capturing and stabilizing tubulin in a quasi-native conformation. Cofactor E binds to the cofactor D-tubulin complex; interaction with cofactor C then causes the release of tubulin polypeptides that are committed to the native state.</text>
</comment>
<dbReference type="Proteomes" id="UP000887566">
    <property type="component" value="Unplaced"/>
</dbReference>
<keyword evidence="11" id="KW-0175">Coiled coil</keyword>
<dbReference type="FunFam" id="1.20.58.90:FF:000010">
    <property type="entry name" value="Tubulin-specific chaperone A"/>
    <property type="match status" value="1"/>
</dbReference>
<keyword evidence="6 10" id="KW-0493">Microtubule</keyword>
<dbReference type="Gene3D" id="1.20.58.90">
    <property type="match status" value="1"/>
</dbReference>
<dbReference type="GO" id="GO:0005874">
    <property type="term" value="C:microtubule"/>
    <property type="evidence" value="ECO:0007669"/>
    <property type="project" value="UniProtKB-KW"/>
</dbReference>
<keyword evidence="5 10" id="KW-0963">Cytoplasm</keyword>
<evidence type="ECO:0000256" key="4">
    <source>
        <dbReference type="ARBA" id="ARBA00015002"/>
    </source>
</evidence>
<dbReference type="GO" id="GO:0048487">
    <property type="term" value="F:beta-tubulin binding"/>
    <property type="evidence" value="ECO:0007669"/>
    <property type="project" value="InterPro"/>
</dbReference>
<dbReference type="GO" id="GO:0007023">
    <property type="term" value="P:post-chaperonin tubulin folding pathway"/>
    <property type="evidence" value="ECO:0007669"/>
    <property type="project" value="UniProtKB-UniRule"/>
</dbReference>
<evidence type="ECO:0000256" key="8">
    <source>
        <dbReference type="ARBA" id="ARBA00023212"/>
    </source>
</evidence>
<evidence type="ECO:0000256" key="7">
    <source>
        <dbReference type="ARBA" id="ARBA00023186"/>
    </source>
</evidence>
<evidence type="ECO:0000313" key="12">
    <source>
        <dbReference type="Proteomes" id="UP000887566"/>
    </source>
</evidence>
<protein>
    <recommendedName>
        <fullName evidence="4 10">Tubulin-specific chaperone A</fullName>
    </recommendedName>
</protein>
<dbReference type="GO" id="GO:0005829">
    <property type="term" value="C:cytosol"/>
    <property type="evidence" value="ECO:0007669"/>
    <property type="project" value="TreeGrafter"/>
</dbReference>
<feature type="coiled-coil region" evidence="11">
    <location>
        <begin position="16"/>
        <end position="43"/>
    </location>
</feature>
<evidence type="ECO:0000256" key="9">
    <source>
        <dbReference type="ARBA" id="ARBA00026055"/>
    </source>
</evidence>
<accession>A0A914XCE2</accession>
<dbReference type="PANTHER" id="PTHR21500:SF0">
    <property type="entry name" value="TUBULIN-SPECIFIC CHAPERONE A"/>
    <property type="match status" value="1"/>
</dbReference>
<reference evidence="13" key="1">
    <citation type="submission" date="2022-11" db="UniProtKB">
        <authorList>
            <consortium name="WormBaseParasite"/>
        </authorList>
    </citation>
    <scope>IDENTIFICATION</scope>
</reference>
<evidence type="ECO:0000313" key="13">
    <source>
        <dbReference type="WBParaSite" id="PSAMB.scaffold73size86561.g1535.t1"/>
    </source>
</evidence>
<evidence type="ECO:0000256" key="1">
    <source>
        <dbReference type="ARBA" id="ARBA00003046"/>
    </source>
</evidence>
<dbReference type="InterPro" id="IPR036126">
    <property type="entry name" value="TBCA_sf"/>
</dbReference>